<gene>
    <name evidence="2" type="ORF">M1L60_05795</name>
</gene>
<dbReference type="GO" id="GO:0008446">
    <property type="term" value="F:GDP-mannose 4,6-dehydratase activity"/>
    <property type="evidence" value="ECO:0007669"/>
    <property type="project" value="UniProtKB-EC"/>
</dbReference>
<dbReference type="InterPro" id="IPR016040">
    <property type="entry name" value="NAD(P)-bd_dom"/>
</dbReference>
<dbReference type="Proteomes" id="UP001523369">
    <property type="component" value="Unassembled WGS sequence"/>
</dbReference>
<dbReference type="InterPro" id="IPR036291">
    <property type="entry name" value="NAD(P)-bd_dom_sf"/>
</dbReference>
<keyword evidence="3" id="KW-1185">Reference proteome</keyword>
<proteinExistence type="predicted"/>
<dbReference type="Gene3D" id="3.40.50.720">
    <property type="entry name" value="NAD(P)-binding Rossmann-like Domain"/>
    <property type="match status" value="1"/>
</dbReference>
<protein>
    <submittedName>
        <fullName evidence="2">GDP-mannose 4,6-dehydratase</fullName>
        <ecNumber evidence="2">4.2.1.47</ecNumber>
    </submittedName>
</protein>
<evidence type="ECO:0000313" key="3">
    <source>
        <dbReference type="Proteomes" id="UP001523369"/>
    </source>
</evidence>
<dbReference type="Gene3D" id="3.90.25.10">
    <property type="entry name" value="UDP-galactose 4-epimerase, domain 1"/>
    <property type="match status" value="1"/>
</dbReference>
<sequence>MNVLVTGGAGFIGSHFVRAMLAGRLPGLEGARVTVLDKLTYAGNFANLGPVAHDKRLDFVPGDVADPALAEVVVRRHDTVVHFAAEADVTSTVVGTTVLLDAALRHGVARFVHISTGSVYGSIPAGAWAERAALSPTSPYAAMKGAADLLVLAAHRTHGLPVLVVRPSPAYGSHQHPENLIPRLVTAVLTGGRAALHGASARDWLHVHDLIRAVALVLADGRAGEVYNVAGSIELAHRDLAALLLEELGATWDSIDIVPAPPGEDARQALDDDKIRHDLGWRPHVEFASGLTSTVGWYRDNPGWWRPLLP</sequence>
<dbReference type="RefSeq" id="WP_253236231.1">
    <property type="nucleotide sequence ID" value="NZ_JAMYJR010000003.1"/>
</dbReference>
<dbReference type="EC" id="4.2.1.47" evidence="2"/>
<evidence type="ECO:0000259" key="1">
    <source>
        <dbReference type="Pfam" id="PF16363"/>
    </source>
</evidence>
<reference evidence="2 3" key="1">
    <citation type="submission" date="2022-06" db="EMBL/GenBank/DDBJ databases">
        <title>New Species of the Genus Actinoplanes, ActinopZanes ferrugineus.</title>
        <authorList>
            <person name="Ding P."/>
        </authorList>
    </citation>
    <scope>NUCLEOTIDE SEQUENCE [LARGE SCALE GENOMIC DNA]</scope>
    <source>
        <strain evidence="2 3">TRM88003</strain>
    </source>
</reference>
<dbReference type="EMBL" id="JAMYJR010000003">
    <property type="protein sequence ID" value="MCO8270104.1"/>
    <property type="molecule type" value="Genomic_DNA"/>
</dbReference>
<comment type="caution">
    <text evidence="2">The sequence shown here is derived from an EMBL/GenBank/DDBJ whole genome shotgun (WGS) entry which is preliminary data.</text>
</comment>
<organism evidence="2 3">
    <name type="scientific">Paractinoplanes aksuensis</name>
    <dbReference type="NCBI Taxonomy" id="2939490"/>
    <lineage>
        <taxon>Bacteria</taxon>
        <taxon>Bacillati</taxon>
        <taxon>Actinomycetota</taxon>
        <taxon>Actinomycetes</taxon>
        <taxon>Micromonosporales</taxon>
        <taxon>Micromonosporaceae</taxon>
        <taxon>Paractinoplanes</taxon>
    </lineage>
</organism>
<dbReference type="PANTHER" id="PTHR43000">
    <property type="entry name" value="DTDP-D-GLUCOSE 4,6-DEHYDRATASE-RELATED"/>
    <property type="match status" value="1"/>
</dbReference>
<dbReference type="SUPFAM" id="SSF51735">
    <property type="entry name" value="NAD(P)-binding Rossmann-fold domains"/>
    <property type="match status" value="1"/>
</dbReference>
<dbReference type="Pfam" id="PF16363">
    <property type="entry name" value="GDP_Man_Dehyd"/>
    <property type="match status" value="1"/>
</dbReference>
<keyword evidence="2" id="KW-0456">Lyase</keyword>
<accession>A0ABT1DH30</accession>
<feature type="domain" description="NAD(P)-binding" evidence="1">
    <location>
        <begin position="4"/>
        <end position="292"/>
    </location>
</feature>
<name>A0ABT1DH30_9ACTN</name>
<evidence type="ECO:0000313" key="2">
    <source>
        <dbReference type="EMBL" id="MCO8270104.1"/>
    </source>
</evidence>